<dbReference type="PANTHER" id="PTHR23088:SF27">
    <property type="entry name" value="DEAMINATED GLUTATHIONE AMIDASE"/>
    <property type="match status" value="1"/>
</dbReference>
<organism evidence="3 4">
    <name type="scientific">Lutibaculum baratangense AMV1</name>
    <dbReference type="NCBI Taxonomy" id="631454"/>
    <lineage>
        <taxon>Bacteria</taxon>
        <taxon>Pseudomonadati</taxon>
        <taxon>Pseudomonadota</taxon>
        <taxon>Alphaproteobacteria</taxon>
        <taxon>Hyphomicrobiales</taxon>
        <taxon>Tepidamorphaceae</taxon>
        <taxon>Lutibaculum</taxon>
    </lineage>
</organism>
<evidence type="ECO:0000313" key="4">
    <source>
        <dbReference type="Proteomes" id="UP000017819"/>
    </source>
</evidence>
<reference evidence="3 4" key="1">
    <citation type="journal article" date="2014" name="Genome Announc.">
        <title>Draft Genome Sequence of Lutibaculum baratangense Strain AMV1T, Isolated from a Mud Volcano in Andamans, India.</title>
        <authorList>
            <person name="Singh A."/>
            <person name="Sreenivas A."/>
            <person name="Sathyanarayana Reddy G."/>
            <person name="Pinnaka A.K."/>
            <person name="Shivaji S."/>
        </authorList>
    </citation>
    <scope>NUCLEOTIDE SEQUENCE [LARGE SCALE GENOMIC DNA]</scope>
    <source>
        <strain evidence="3 4">AMV1</strain>
    </source>
</reference>
<dbReference type="AlphaFoldDB" id="V4RD60"/>
<feature type="region of interest" description="Disordered" evidence="1">
    <location>
        <begin position="266"/>
        <end position="286"/>
    </location>
</feature>
<evidence type="ECO:0000256" key="1">
    <source>
        <dbReference type="SAM" id="MobiDB-lite"/>
    </source>
</evidence>
<dbReference type="PATRIC" id="fig|631454.5.peg.2504"/>
<dbReference type="InterPro" id="IPR036526">
    <property type="entry name" value="C-N_Hydrolase_sf"/>
</dbReference>
<dbReference type="OrthoDB" id="9811121at2"/>
<keyword evidence="3" id="KW-0378">Hydrolase</keyword>
<sequence length="286" mass="30800">MGHTFTAACVQLTSARDIPDNLDEAVRLIRDAAERGADFVQTPEHTDIVERDGGRLLSLTSDEEGCEPLRRFAALARELRIWLHVGSLAIRLDGEMLANRGFLLSPDGEVTARYDKIHLSDLALSAGDEETESRHVRPGNRVVACDVPWGVLGMTIGHDLRFPEAYRTLAKSGATILTCPASTALAAGEPHWHALVRARAIENGAFMIAAAQAGGAPGGPRTFGHSLIVGPWGEILAEAGEEPGVILAAIDVEAVEVARRRIPSLRQDRPFDQPPEIHRGPARLAS</sequence>
<keyword evidence="4" id="KW-1185">Reference proteome</keyword>
<dbReference type="STRING" id="631454.N177_2535"/>
<dbReference type="PROSITE" id="PS50263">
    <property type="entry name" value="CN_HYDROLASE"/>
    <property type="match status" value="1"/>
</dbReference>
<dbReference type="Proteomes" id="UP000017819">
    <property type="component" value="Unassembled WGS sequence"/>
</dbReference>
<dbReference type="PANTHER" id="PTHR23088">
    <property type="entry name" value="NITRILASE-RELATED"/>
    <property type="match status" value="1"/>
</dbReference>
<feature type="compositionally biased region" description="Basic and acidic residues" evidence="1">
    <location>
        <begin position="266"/>
        <end position="279"/>
    </location>
</feature>
<dbReference type="EMBL" id="AWXZ01000035">
    <property type="protein sequence ID" value="ESR24086.1"/>
    <property type="molecule type" value="Genomic_DNA"/>
</dbReference>
<dbReference type="GO" id="GO:0016787">
    <property type="term" value="F:hydrolase activity"/>
    <property type="evidence" value="ECO:0007669"/>
    <property type="project" value="UniProtKB-KW"/>
</dbReference>
<dbReference type="eggNOG" id="COG0388">
    <property type="taxonomic scope" value="Bacteria"/>
</dbReference>
<dbReference type="RefSeq" id="WP_023432664.1">
    <property type="nucleotide sequence ID" value="NZ_AWXZ01000035.1"/>
</dbReference>
<dbReference type="InterPro" id="IPR003010">
    <property type="entry name" value="C-N_Hydrolase"/>
</dbReference>
<evidence type="ECO:0000313" key="3">
    <source>
        <dbReference type="EMBL" id="ESR24086.1"/>
    </source>
</evidence>
<gene>
    <name evidence="3" type="ORF">N177_2535</name>
</gene>
<name>V4RD60_9HYPH</name>
<accession>V4RD60</accession>
<proteinExistence type="predicted"/>
<evidence type="ECO:0000259" key="2">
    <source>
        <dbReference type="PROSITE" id="PS50263"/>
    </source>
</evidence>
<dbReference type="Pfam" id="PF00795">
    <property type="entry name" value="CN_hydrolase"/>
    <property type="match status" value="1"/>
</dbReference>
<dbReference type="SUPFAM" id="SSF56317">
    <property type="entry name" value="Carbon-nitrogen hydrolase"/>
    <property type="match status" value="1"/>
</dbReference>
<comment type="caution">
    <text evidence="3">The sequence shown here is derived from an EMBL/GenBank/DDBJ whole genome shotgun (WGS) entry which is preliminary data.</text>
</comment>
<protein>
    <submittedName>
        <fullName evidence="3">Carbon-nitrogen hydrolase</fullName>
    </submittedName>
</protein>
<feature type="domain" description="CN hydrolase" evidence="2">
    <location>
        <begin position="5"/>
        <end position="252"/>
    </location>
</feature>
<dbReference type="Gene3D" id="3.60.110.10">
    <property type="entry name" value="Carbon-nitrogen hydrolase"/>
    <property type="match status" value="1"/>
</dbReference>